<evidence type="ECO:0000259" key="6">
    <source>
        <dbReference type="PROSITE" id="PS51352"/>
    </source>
</evidence>
<comment type="similarity">
    <text evidence="1">Belongs to the SCO1/2 family.</text>
</comment>
<feature type="binding site" evidence="3">
    <location>
        <position position="74"/>
    </location>
    <ligand>
        <name>Cu cation</name>
        <dbReference type="ChEBI" id="CHEBI:23378"/>
    </ligand>
</feature>
<dbReference type="Gene3D" id="3.40.30.10">
    <property type="entry name" value="Glutaredoxin"/>
    <property type="match status" value="1"/>
</dbReference>
<dbReference type="PROSITE" id="PS51352">
    <property type="entry name" value="THIOREDOXIN_2"/>
    <property type="match status" value="1"/>
</dbReference>
<evidence type="ECO:0000313" key="7">
    <source>
        <dbReference type="EMBL" id="NYT50529.1"/>
    </source>
</evidence>
<comment type="caution">
    <text evidence="7">The sequence shown here is derived from an EMBL/GenBank/DDBJ whole genome shotgun (WGS) entry which is preliminary data.</text>
</comment>
<dbReference type="InterPro" id="IPR013766">
    <property type="entry name" value="Thioredoxin_domain"/>
</dbReference>
<keyword evidence="4" id="KW-1015">Disulfide bond</keyword>
<dbReference type="PANTHER" id="PTHR12151">
    <property type="entry name" value="ELECTRON TRANSPORT PROTIN SCO1/SENC FAMILY MEMBER"/>
    <property type="match status" value="1"/>
</dbReference>
<feature type="disulfide bond" description="Redox-active" evidence="4">
    <location>
        <begin position="70"/>
        <end position="74"/>
    </location>
</feature>
<sequence length="198" mass="21653">MSTLFRAVAALVAAMLFVFAPPSYAESALHNVRGFLPDLRFTLVGPGAKTFTQDDFKGKTVLMFFGYASCPDICPTTMAQLSQVMETLGEEAAKVRILFVSVDPHRDTPEILQAYVEAFDSHAIGLTGTEKQVADVARRYRVAYQIEKPSKDDPGNYEVAHSRGVYVFDGQGRARLLAADTESVEVLSEGVKRLLAQG</sequence>
<feature type="binding site" evidence="3">
    <location>
        <position position="70"/>
    </location>
    <ligand>
        <name>Cu cation</name>
        <dbReference type="ChEBI" id="CHEBI:23378"/>
    </ligand>
</feature>
<dbReference type="EMBL" id="JACCEM010000007">
    <property type="protein sequence ID" value="NYT50529.1"/>
    <property type="molecule type" value="Genomic_DNA"/>
</dbReference>
<organism evidence="7 8">
    <name type="scientific">Parapusillimonas granuli</name>
    <dbReference type="NCBI Taxonomy" id="380911"/>
    <lineage>
        <taxon>Bacteria</taxon>
        <taxon>Pseudomonadati</taxon>
        <taxon>Pseudomonadota</taxon>
        <taxon>Betaproteobacteria</taxon>
        <taxon>Burkholderiales</taxon>
        <taxon>Alcaligenaceae</taxon>
        <taxon>Parapusillimonas</taxon>
    </lineage>
</organism>
<dbReference type="AlphaFoldDB" id="A0A853G2J9"/>
<keyword evidence="5" id="KW-0732">Signal</keyword>
<keyword evidence="2 3" id="KW-0186">Copper</keyword>
<dbReference type="SUPFAM" id="SSF52833">
    <property type="entry name" value="Thioredoxin-like"/>
    <property type="match status" value="1"/>
</dbReference>
<dbReference type="CDD" id="cd02968">
    <property type="entry name" value="SCO"/>
    <property type="match status" value="1"/>
</dbReference>
<feature type="signal peptide" evidence="5">
    <location>
        <begin position="1"/>
        <end position="25"/>
    </location>
</feature>
<dbReference type="InterPro" id="IPR036249">
    <property type="entry name" value="Thioredoxin-like_sf"/>
</dbReference>
<dbReference type="Pfam" id="PF02630">
    <property type="entry name" value="SCO1-SenC"/>
    <property type="match status" value="1"/>
</dbReference>
<dbReference type="Proteomes" id="UP000559809">
    <property type="component" value="Unassembled WGS sequence"/>
</dbReference>
<accession>A0A853G2J9</accession>
<feature type="binding site" evidence="3">
    <location>
        <position position="161"/>
    </location>
    <ligand>
        <name>Cu cation</name>
        <dbReference type="ChEBI" id="CHEBI:23378"/>
    </ligand>
</feature>
<evidence type="ECO:0000313" key="8">
    <source>
        <dbReference type="Proteomes" id="UP000559809"/>
    </source>
</evidence>
<dbReference type="FunFam" id="3.40.30.10:FF:000013">
    <property type="entry name" value="Blast:Protein SCO1 homolog, mitochondrial"/>
    <property type="match status" value="1"/>
</dbReference>
<dbReference type="PANTHER" id="PTHR12151:SF25">
    <property type="entry name" value="LINALOOL DEHYDRATASE_ISOMERASE DOMAIN-CONTAINING PROTEIN"/>
    <property type="match status" value="1"/>
</dbReference>
<protein>
    <submittedName>
        <fullName evidence="7">SCO family protein</fullName>
    </submittedName>
</protein>
<evidence type="ECO:0000256" key="1">
    <source>
        <dbReference type="ARBA" id="ARBA00010996"/>
    </source>
</evidence>
<gene>
    <name evidence="7" type="ORF">H0A72_14510</name>
</gene>
<keyword evidence="3" id="KW-0479">Metal-binding</keyword>
<feature type="chain" id="PRO_5032798110" evidence="5">
    <location>
        <begin position="26"/>
        <end position="198"/>
    </location>
</feature>
<name>A0A853G2J9_9BURK</name>
<dbReference type="InterPro" id="IPR003782">
    <property type="entry name" value="SCO1/SenC"/>
</dbReference>
<keyword evidence="8" id="KW-1185">Reference proteome</keyword>
<proteinExistence type="inferred from homology"/>
<feature type="domain" description="Thioredoxin" evidence="6">
    <location>
        <begin position="30"/>
        <end position="196"/>
    </location>
</feature>
<evidence type="ECO:0000256" key="3">
    <source>
        <dbReference type="PIRSR" id="PIRSR603782-1"/>
    </source>
</evidence>
<evidence type="ECO:0000256" key="2">
    <source>
        <dbReference type="ARBA" id="ARBA00023008"/>
    </source>
</evidence>
<reference evidence="7 8" key="1">
    <citation type="submission" date="2020-07" db="EMBL/GenBank/DDBJ databases">
        <title>Taxonomic revisions and descriptions of new bacterial species based on genomic comparisons in the high-G+C-content subgroup of the family Alcaligenaceae.</title>
        <authorList>
            <person name="Szabo A."/>
            <person name="Felfoldi T."/>
        </authorList>
    </citation>
    <scope>NUCLEOTIDE SEQUENCE [LARGE SCALE GENOMIC DNA]</scope>
    <source>
        <strain evidence="7 8">LMG 24012</strain>
    </source>
</reference>
<evidence type="ECO:0000256" key="4">
    <source>
        <dbReference type="PIRSR" id="PIRSR603782-2"/>
    </source>
</evidence>
<dbReference type="GO" id="GO:0046872">
    <property type="term" value="F:metal ion binding"/>
    <property type="evidence" value="ECO:0007669"/>
    <property type="project" value="UniProtKB-KW"/>
</dbReference>
<evidence type="ECO:0000256" key="5">
    <source>
        <dbReference type="SAM" id="SignalP"/>
    </source>
</evidence>